<name>A0A8J5JT75_HOMAM</name>
<dbReference type="Gene3D" id="1.10.238.10">
    <property type="entry name" value="EF-hand"/>
    <property type="match status" value="2"/>
</dbReference>
<evidence type="ECO:0000313" key="4">
    <source>
        <dbReference type="Proteomes" id="UP000747542"/>
    </source>
</evidence>
<dbReference type="PANTHER" id="PTHR23048:SF0">
    <property type="entry name" value="CALMODULIN LIKE 3"/>
    <property type="match status" value="1"/>
</dbReference>
<dbReference type="EMBL" id="JAHLQT010028264">
    <property type="protein sequence ID" value="KAG7162011.1"/>
    <property type="molecule type" value="Genomic_DNA"/>
</dbReference>
<dbReference type="Proteomes" id="UP000747542">
    <property type="component" value="Unassembled WGS sequence"/>
</dbReference>
<keyword evidence="1" id="KW-0677">Repeat</keyword>
<evidence type="ECO:0000259" key="2">
    <source>
        <dbReference type="Pfam" id="PF13499"/>
    </source>
</evidence>
<dbReference type="GO" id="GO:0016460">
    <property type="term" value="C:myosin II complex"/>
    <property type="evidence" value="ECO:0007669"/>
    <property type="project" value="TreeGrafter"/>
</dbReference>
<feature type="domain" description="EF-hand" evidence="2">
    <location>
        <begin position="122"/>
        <end position="184"/>
    </location>
</feature>
<dbReference type="InterPro" id="IPR050230">
    <property type="entry name" value="CALM/Myosin/TropC-like"/>
</dbReference>
<comment type="caution">
    <text evidence="3">The sequence shown here is derived from an EMBL/GenBank/DDBJ whole genome shotgun (WGS) entry which is preliminary data.</text>
</comment>
<dbReference type="Pfam" id="PF13499">
    <property type="entry name" value="EF-hand_7"/>
    <property type="match status" value="1"/>
</dbReference>
<reference evidence="3" key="1">
    <citation type="journal article" date="2021" name="Sci. Adv.">
        <title>The American lobster genome reveals insights on longevity, neural, and immune adaptations.</title>
        <authorList>
            <person name="Polinski J.M."/>
            <person name="Zimin A.V."/>
            <person name="Clark K.F."/>
            <person name="Kohn A.B."/>
            <person name="Sadowski N."/>
            <person name="Timp W."/>
            <person name="Ptitsyn A."/>
            <person name="Khanna P."/>
            <person name="Romanova D.Y."/>
            <person name="Williams P."/>
            <person name="Greenwood S.J."/>
            <person name="Moroz L.L."/>
            <person name="Walt D.R."/>
            <person name="Bodnar A.G."/>
        </authorList>
    </citation>
    <scope>NUCLEOTIDE SEQUENCE</scope>
    <source>
        <strain evidence="3">GMGI-L3</strain>
    </source>
</reference>
<dbReference type="SUPFAM" id="SSF47473">
    <property type="entry name" value="EF-hand"/>
    <property type="match status" value="1"/>
</dbReference>
<protein>
    <submittedName>
        <fullName evidence="3">Calmodulin-like 4</fullName>
    </submittedName>
</protein>
<keyword evidence="4" id="KW-1185">Reference proteome</keyword>
<accession>A0A8J5JT75</accession>
<dbReference type="AlphaFoldDB" id="A0A8J5JT75"/>
<dbReference type="InterPro" id="IPR002048">
    <property type="entry name" value="EF_hand_dom"/>
</dbReference>
<proteinExistence type="predicted"/>
<evidence type="ECO:0000256" key="1">
    <source>
        <dbReference type="ARBA" id="ARBA00022737"/>
    </source>
</evidence>
<gene>
    <name evidence="3" type="primary">Calm-L4</name>
    <name evidence="3" type="ORF">Hamer_G025111</name>
</gene>
<dbReference type="PANTHER" id="PTHR23048">
    <property type="entry name" value="MYOSIN LIGHT CHAIN 1, 3"/>
    <property type="match status" value="1"/>
</dbReference>
<sequence length="192" mass="22330">MVVGRVYNQSFRKFESDTPHYSVLTRRCTAKHSNSVLREPHAVEEPYDRHISPTKFRECFSLYARNGQIRTLDQLTVIMRSLGMSPTISELKKYFKDKGGKMSFPDFLDVMHKHSQVEKIPEEILAAFRGHDPKKTGSIPARDLRHILLQWGECLSHKEVEQIFREANISPNGVIRYQDFCRIVCAPVPDYY</sequence>
<organism evidence="3 4">
    <name type="scientific">Homarus americanus</name>
    <name type="common">American lobster</name>
    <dbReference type="NCBI Taxonomy" id="6706"/>
    <lineage>
        <taxon>Eukaryota</taxon>
        <taxon>Metazoa</taxon>
        <taxon>Ecdysozoa</taxon>
        <taxon>Arthropoda</taxon>
        <taxon>Crustacea</taxon>
        <taxon>Multicrustacea</taxon>
        <taxon>Malacostraca</taxon>
        <taxon>Eumalacostraca</taxon>
        <taxon>Eucarida</taxon>
        <taxon>Decapoda</taxon>
        <taxon>Pleocyemata</taxon>
        <taxon>Astacidea</taxon>
        <taxon>Nephropoidea</taxon>
        <taxon>Nephropidae</taxon>
        <taxon>Homarus</taxon>
    </lineage>
</organism>
<dbReference type="InterPro" id="IPR011992">
    <property type="entry name" value="EF-hand-dom_pair"/>
</dbReference>
<evidence type="ECO:0000313" key="3">
    <source>
        <dbReference type="EMBL" id="KAG7162011.1"/>
    </source>
</evidence>
<dbReference type="GO" id="GO:0005509">
    <property type="term" value="F:calcium ion binding"/>
    <property type="evidence" value="ECO:0007669"/>
    <property type="project" value="InterPro"/>
</dbReference>
<dbReference type="FunFam" id="1.10.238.10:FF:000001">
    <property type="entry name" value="Calmodulin 1"/>
    <property type="match status" value="1"/>
</dbReference>